<name>A0A8B6CN58_MYTGA</name>
<keyword evidence="3" id="KW-1185">Reference proteome</keyword>
<dbReference type="Pfam" id="PF13365">
    <property type="entry name" value="Trypsin_2"/>
    <property type="match status" value="1"/>
</dbReference>
<dbReference type="PANTHER" id="PTHR14389">
    <property type="entry name" value="SI:CH1073-475A24.1"/>
    <property type="match status" value="1"/>
</dbReference>
<proteinExistence type="predicted"/>
<feature type="compositionally biased region" description="Basic and acidic residues" evidence="1">
    <location>
        <begin position="177"/>
        <end position="193"/>
    </location>
</feature>
<evidence type="ECO:0008006" key="4">
    <source>
        <dbReference type="Google" id="ProtNLM"/>
    </source>
</evidence>
<feature type="compositionally biased region" description="Polar residues" evidence="1">
    <location>
        <begin position="196"/>
        <end position="217"/>
    </location>
</feature>
<feature type="region of interest" description="Disordered" evidence="1">
    <location>
        <begin position="121"/>
        <end position="320"/>
    </location>
</feature>
<feature type="region of interest" description="Disordered" evidence="1">
    <location>
        <begin position="1"/>
        <end position="103"/>
    </location>
</feature>
<accession>A0A8B6CN58</accession>
<feature type="compositionally biased region" description="Basic and acidic residues" evidence="1">
    <location>
        <begin position="260"/>
        <end position="276"/>
    </location>
</feature>
<dbReference type="OrthoDB" id="6134048at2759"/>
<dbReference type="EMBL" id="UYJE01002041">
    <property type="protein sequence ID" value="VDI07388.1"/>
    <property type="molecule type" value="Genomic_DNA"/>
</dbReference>
<feature type="compositionally biased region" description="Basic residues" evidence="1">
    <location>
        <begin position="306"/>
        <end position="315"/>
    </location>
</feature>
<feature type="region of interest" description="Disordered" evidence="1">
    <location>
        <begin position="662"/>
        <end position="691"/>
    </location>
</feature>
<dbReference type="Proteomes" id="UP000596742">
    <property type="component" value="Unassembled WGS sequence"/>
</dbReference>
<evidence type="ECO:0000313" key="3">
    <source>
        <dbReference type="Proteomes" id="UP000596742"/>
    </source>
</evidence>
<gene>
    <name evidence="2" type="ORF">MGAL_10B022534</name>
</gene>
<reference evidence="2" key="1">
    <citation type="submission" date="2018-11" db="EMBL/GenBank/DDBJ databases">
        <authorList>
            <person name="Alioto T."/>
            <person name="Alioto T."/>
        </authorList>
    </citation>
    <scope>NUCLEOTIDE SEQUENCE</scope>
</reference>
<sequence length="1435" mass="161381">MGNFNCKGKISKESKSQMRGEAYRPSKPDPQGKETIHVVDTPVNENGKVEDAVVTNTEIPFVTPETPTPSESEGANTSLSDINGLKANDNMGKQDEKQHENDAILQKTVKKTSKDVLSSAIIKNNSGEETNLKGAPPTGITLNKVPGSKSDDAEDDHSYLFAAGRKEEEPQIEDSEFIDKKTGKSDDSAHIKDVVISSNEASPTDKATNDSSTTETSPIKKVDNLPTDNVGGNDSETMKGGSDKTKEIDNNPYSIASDKSQPEKAPSDNQQNKEDPTGYEGSKFSKPGDEQDREISEEMKSGKLNEKKKKKKNKRDKYGPPANAIIHHYYGYTETVNIGNDNINYYVEKKEPKKEKDEIQPTYMISAHEMEILLAVSKSVGIFHGHKSNGTCWRVGEDKIITAAHVVKDNVWNTMRNTEIENYLNKCFVDFDYVDKTKRSSNVESDFVFKIEPQVMYMNEVLDVAVLKLKREKNKNFPPPLELFESLDPKKDDDKSIYLIGHNKSDKKNFNFGIGLWNPTETNMKDMEKFCQEYGKPNGYIGLDRKDRLVIKCEYVNGASGCPGVVIYKDKAYVVLVYVRGFPDFYYRKQFPERKREEFPKERLLQQGVNMGSVFKTMTENTMNLGLRNEIFPHEANLEQQTSGQNPYAIGGASSFQNERNLKGQETEKKSGKGTTCTEGHSETAIPDSAKYNRQPSYALAIDDRVDIAYPNMKPPGDDTDITLQHGHSQNITVPRNEQNVQQETNLDVNKDSQSQLENASSEILDMVPEEKLVPYSNPGKTQPVKDITIENSVKHHQIRIRCDQGIPIKTIKDGMKLRLHSEGQLQTLTKPTGSWVSKLVICCDGRMVNIDSSCKSTSISTDNINLLKIKKDSSNYLQALLGNTDKEFEILMTLSTLLKINRIKPEDWLVPVIKHQHQMACYMLLAYMNEPNTNKEDAITNALKIAIEKNDKNITNTLCWFIIREYFKCVSFQIDGLLDVWPAMVCKKLNCHEFDQCSKDVVVVVEMVKSAKYLPKQFWNIPIEYLSQNDVIQIETKHSSKNTNVDVSIHDCFPEKFEIDGNLASNLFEKHSKLTFICKSIYTSKDCVKVYHPCVQLFCRRKGLIPIKENHFPKFINNVKTNILEGEPVFASRIRAGEQIKSTYYTGTLGGFVKIMGDITFITCAHVVVNKDVISGRKLSIPNNESTHIECVQISPSSIDTFRCGKLRYIEFKTDRPGETSIDAALIALSEGIGIDNDDFIANRRSNKHSLKLLGLKSPFLNENCLDYEKMFYGKHFSQFHNVTIGAISSISVNGSKIVVPEDKDDGIHVDLETIVDTFKRVMQSENQQNVQSSMFSSAAPVFSNNAHTQETRLLKLDKERTYRRLSRSMYNQIAVTHIPFKPGDSGTCVYVCDNSLGAYGCMGMAIANHPGPDGGVILTPMKEILKTFHVDIQ</sequence>
<evidence type="ECO:0000256" key="1">
    <source>
        <dbReference type="SAM" id="MobiDB-lite"/>
    </source>
</evidence>
<feature type="compositionally biased region" description="Polar residues" evidence="1">
    <location>
        <begin position="226"/>
        <end position="235"/>
    </location>
</feature>
<feature type="compositionally biased region" description="Basic and acidic residues" evidence="1">
    <location>
        <begin position="10"/>
        <end position="37"/>
    </location>
</feature>
<dbReference type="PANTHER" id="PTHR14389:SF3">
    <property type="entry name" value="PROTEIN FAM111A-LIKE"/>
    <property type="match status" value="1"/>
</dbReference>
<protein>
    <recommendedName>
        <fullName evidence="4">Serine protease</fullName>
    </recommendedName>
</protein>
<feature type="compositionally biased region" description="Basic and acidic residues" evidence="1">
    <location>
        <begin position="286"/>
        <end position="305"/>
    </location>
</feature>
<feature type="compositionally biased region" description="Polar residues" evidence="1">
    <location>
        <begin position="68"/>
        <end position="81"/>
    </location>
</feature>
<dbReference type="SUPFAM" id="SSF50494">
    <property type="entry name" value="Trypsin-like serine proteases"/>
    <property type="match status" value="1"/>
</dbReference>
<feature type="compositionally biased region" description="Basic and acidic residues" evidence="1">
    <location>
        <begin position="662"/>
        <end position="671"/>
    </location>
</feature>
<evidence type="ECO:0000313" key="2">
    <source>
        <dbReference type="EMBL" id="VDI07388.1"/>
    </source>
</evidence>
<organism evidence="2 3">
    <name type="scientific">Mytilus galloprovincialis</name>
    <name type="common">Mediterranean mussel</name>
    <dbReference type="NCBI Taxonomy" id="29158"/>
    <lineage>
        <taxon>Eukaryota</taxon>
        <taxon>Metazoa</taxon>
        <taxon>Spiralia</taxon>
        <taxon>Lophotrochozoa</taxon>
        <taxon>Mollusca</taxon>
        <taxon>Bivalvia</taxon>
        <taxon>Autobranchia</taxon>
        <taxon>Pteriomorphia</taxon>
        <taxon>Mytilida</taxon>
        <taxon>Mytiloidea</taxon>
        <taxon>Mytilidae</taxon>
        <taxon>Mytilinae</taxon>
        <taxon>Mytilus</taxon>
    </lineage>
</organism>
<feature type="compositionally biased region" description="Basic and acidic residues" evidence="1">
    <location>
        <begin position="92"/>
        <end position="102"/>
    </location>
</feature>
<dbReference type="InterPro" id="IPR009003">
    <property type="entry name" value="Peptidase_S1_PA"/>
</dbReference>
<comment type="caution">
    <text evidence="2">The sequence shown here is derived from an EMBL/GenBank/DDBJ whole genome shotgun (WGS) entry which is preliminary data.</text>
</comment>